<dbReference type="AlphaFoldDB" id="A0ABD1D312"/>
<keyword evidence="4" id="KW-1185">Reference proteome</keyword>
<dbReference type="Proteomes" id="UP001562425">
    <property type="component" value="Unassembled WGS sequence"/>
</dbReference>
<evidence type="ECO:0000313" key="3">
    <source>
        <dbReference type="EMBL" id="KAL1391619.1"/>
    </source>
</evidence>
<keyword evidence="1" id="KW-0732">Signal</keyword>
<dbReference type="InterPro" id="IPR016186">
    <property type="entry name" value="C-type_lectin-like/link_sf"/>
</dbReference>
<dbReference type="InterPro" id="IPR016187">
    <property type="entry name" value="CTDL_fold"/>
</dbReference>
<dbReference type="InterPro" id="IPR051004">
    <property type="entry name" value="DC-SIGN_domain-containing"/>
</dbReference>
<feature type="signal peptide" evidence="1">
    <location>
        <begin position="1"/>
        <end position="17"/>
    </location>
</feature>
<feature type="domain" description="C-type lectin" evidence="2">
    <location>
        <begin position="16"/>
        <end position="133"/>
    </location>
</feature>
<dbReference type="InterPro" id="IPR001304">
    <property type="entry name" value="C-type_lectin-like"/>
</dbReference>
<dbReference type="SMART" id="SM00034">
    <property type="entry name" value="CLECT"/>
    <property type="match status" value="1"/>
</dbReference>
<reference evidence="3 4" key="1">
    <citation type="submission" date="2024-05" db="EMBL/GenBank/DDBJ databases">
        <title>Culex pipiens pipiens assembly and annotation.</title>
        <authorList>
            <person name="Alout H."/>
            <person name="Durand T."/>
        </authorList>
    </citation>
    <scope>NUCLEOTIDE SEQUENCE [LARGE SCALE GENOMIC DNA]</scope>
    <source>
        <strain evidence="3">HA-2024</strain>
        <tissue evidence="3">Whole body</tissue>
    </source>
</reference>
<gene>
    <name evidence="3" type="ORF">pipiens_001316</name>
</gene>
<dbReference type="PANTHER" id="PTHR22802:SF465">
    <property type="entry name" value="AT17652P-RELATED"/>
    <property type="match status" value="1"/>
</dbReference>
<comment type="caution">
    <text evidence="3">The sequence shown here is derived from an EMBL/GenBank/DDBJ whole genome shotgun (WGS) entry which is preliminary data.</text>
</comment>
<dbReference type="EMBL" id="JBEHCU010007815">
    <property type="protein sequence ID" value="KAL1391619.1"/>
    <property type="molecule type" value="Genomic_DNA"/>
</dbReference>
<dbReference type="SUPFAM" id="SSF56436">
    <property type="entry name" value="C-type lectin-like"/>
    <property type="match status" value="1"/>
</dbReference>
<evidence type="ECO:0000256" key="1">
    <source>
        <dbReference type="SAM" id="SignalP"/>
    </source>
</evidence>
<dbReference type="CDD" id="cd00037">
    <property type="entry name" value="CLECT"/>
    <property type="match status" value="1"/>
</dbReference>
<evidence type="ECO:0000259" key="2">
    <source>
        <dbReference type="PROSITE" id="PS50041"/>
    </source>
</evidence>
<sequence length="153" mass="17526">MRVSIVLLLFIAQVVIGVKRYFIPNLKANWYKASEFCNSQDMALASVESVEKHQSLVKFIESTDKFSNASRFWLGGSDLAEEGTFVWAPTGRLVTFAAWAENEPNNVNGTENCIEIIHNTYVNIRWQWNDHDCRGFTTYFVCESVADRCIEPF</sequence>
<feature type="chain" id="PRO_5044819323" description="C-type lectin domain-containing protein" evidence="1">
    <location>
        <begin position="18"/>
        <end position="153"/>
    </location>
</feature>
<organism evidence="3 4">
    <name type="scientific">Culex pipiens pipiens</name>
    <name type="common">Northern house mosquito</name>
    <dbReference type="NCBI Taxonomy" id="38569"/>
    <lineage>
        <taxon>Eukaryota</taxon>
        <taxon>Metazoa</taxon>
        <taxon>Ecdysozoa</taxon>
        <taxon>Arthropoda</taxon>
        <taxon>Hexapoda</taxon>
        <taxon>Insecta</taxon>
        <taxon>Pterygota</taxon>
        <taxon>Neoptera</taxon>
        <taxon>Endopterygota</taxon>
        <taxon>Diptera</taxon>
        <taxon>Nematocera</taxon>
        <taxon>Culicoidea</taxon>
        <taxon>Culicidae</taxon>
        <taxon>Culicinae</taxon>
        <taxon>Culicini</taxon>
        <taxon>Culex</taxon>
        <taxon>Culex</taxon>
    </lineage>
</organism>
<dbReference type="Pfam" id="PF00059">
    <property type="entry name" value="Lectin_C"/>
    <property type="match status" value="1"/>
</dbReference>
<dbReference type="Gene3D" id="3.10.100.10">
    <property type="entry name" value="Mannose-Binding Protein A, subunit A"/>
    <property type="match status" value="1"/>
</dbReference>
<accession>A0ABD1D312</accession>
<dbReference type="PANTHER" id="PTHR22802">
    <property type="entry name" value="C-TYPE LECTIN SUPERFAMILY MEMBER"/>
    <property type="match status" value="1"/>
</dbReference>
<name>A0ABD1D312_CULPP</name>
<protein>
    <recommendedName>
        <fullName evidence="2">C-type lectin domain-containing protein</fullName>
    </recommendedName>
</protein>
<proteinExistence type="predicted"/>
<evidence type="ECO:0000313" key="4">
    <source>
        <dbReference type="Proteomes" id="UP001562425"/>
    </source>
</evidence>
<dbReference type="PROSITE" id="PS50041">
    <property type="entry name" value="C_TYPE_LECTIN_2"/>
    <property type="match status" value="1"/>
</dbReference>